<dbReference type="HOGENOM" id="CLU_2538942_0_0_11"/>
<reference evidence="2 3" key="2">
    <citation type="journal article" date="2012" name="Nucleic Acids Res.">
        <title>Massive gene acquisitions in Mycobacterium indicus pranii provide a perspective on mycobacterial evolution.</title>
        <authorList>
            <person name="Saini V."/>
            <person name="Raghuvanshi S."/>
            <person name="Khurana J.P."/>
            <person name="Ahmed N."/>
            <person name="Hasnain S.E."/>
            <person name="Tyagi A.K."/>
            <person name="Tyagi A.K."/>
        </authorList>
    </citation>
    <scope>NUCLEOTIDE SEQUENCE [LARGE SCALE GENOMIC DNA]</scope>
    <source>
        <strain evidence="3">DSM 45239 / MTCC 9506</strain>
    </source>
</reference>
<feature type="chain" id="PRO_5003829633" description="Secreted protein" evidence="1">
    <location>
        <begin position="20"/>
        <end position="83"/>
    </location>
</feature>
<proteinExistence type="predicted"/>
<accession>J9WBP5</accession>
<feature type="signal peptide" evidence="1">
    <location>
        <begin position="1"/>
        <end position="19"/>
    </location>
</feature>
<dbReference type="PATRIC" id="fig|1232724.3.peg.2683"/>
<evidence type="ECO:0000256" key="1">
    <source>
        <dbReference type="SAM" id="SignalP"/>
    </source>
</evidence>
<name>J9WBP5_MYCIP</name>
<evidence type="ECO:0000313" key="2">
    <source>
        <dbReference type="EMBL" id="AFS14654.1"/>
    </source>
</evidence>
<gene>
    <name evidence="2" type="ORF">MIP_03864</name>
</gene>
<dbReference type="EMBL" id="CP002275">
    <property type="protein sequence ID" value="AFS14654.1"/>
    <property type="molecule type" value="Genomic_DNA"/>
</dbReference>
<sequence>MTAAALFAAVVLAAAVAAAANLATALSAAGFLSRGGAFDLRADTRNRPADPGRRRALAGTDTVFPQVIGGRGATRPSAATRRR</sequence>
<keyword evidence="1" id="KW-0732">Signal</keyword>
<evidence type="ECO:0008006" key="4">
    <source>
        <dbReference type="Google" id="ProtNLM"/>
    </source>
</evidence>
<dbReference type="AlphaFoldDB" id="J9WBP5"/>
<dbReference type="KEGG" id="mid:MIP_03864"/>
<dbReference type="Proteomes" id="UP000007329">
    <property type="component" value="Chromosome"/>
</dbReference>
<protein>
    <recommendedName>
        <fullName evidence="4">Secreted protein</fullName>
    </recommendedName>
</protein>
<reference evidence="2 3" key="1">
    <citation type="journal article" date="2007" name="PLoS ONE">
        <title>Molecular analysis of a leprosy immunotherapeutic bacillus provides insights into Mycobacterium evolution.</title>
        <authorList>
            <person name="Ahmed N."/>
            <person name="Saini V."/>
            <person name="Raghuvanshi S."/>
            <person name="Khurana J.P."/>
            <person name="Tyagi A.K."/>
            <person name="Tyagi A.K."/>
            <person name="Hasnain S.E."/>
        </authorList>
    </citation>
    <scope>NUCLEOTIDE SEQUENCE [LARGE SCALE GENOMIC DNA]</scope>
    <source>
        <strain evidence="2">MTCC 9506</strain>
    </source>
</reference>
<evidence type="ECO:0000313" key="3">
    <source>
        <dbReference type="Proteomes" id="UP000007329"/>
    </source>
</evidence>
<organism evidence="2 3">
    <name type="scientific">Mycobacterium indicus pranii (strain DSM 45239 / MTCC 9506)</name>
    <dbReference type="NCBI Taxonomy" id="1232724"/>
    <lineage>
        <taxon>Bacteria</taxon>
        <taxon>Bacillati</taxon>
        <taxon>Actinomycetota</taxon>
        <taxon>Actinomycetes</taxon>
        <taxon>Mycobacteriales</taxon>
        <taxon>Mycobacteriaceae</taxon>
        <taxon>Mycobacterium</taxon>
        <taxon>Mycobacterium avium complex (MAC)</taxon>
    </lineage>
</organism>